<evidence type="ECO:0000313" key="19">
    <source>
        <dbReference type="Proteomes" id="UP000030759"/>
    </source>
</evidence>
<dbReference type="GO" id="GO:0012505">
    <property type="term" value="C:endomembrane system"/>
    <property type="evidence" value="ECO:0007669"/>
    <property type="project" value="UniProtKB-SubCell"/>
</dbReference>
<comment type="catalytic activity">
    <reaction evidence="10">
        <text>12-octadecanoyloxy-octadecanoate + H2O = 12-hydroxyoctadecanoate + octadecanoate + H(+)</text>
        <dbReference type="Rhea" id="RHEA:52080"/>
        <dbReference type="ChEBI" id="CHEBI:15377"/>
        <dbReference type="ChEBI" id="CHEBI:15378"/>
        <dbReference type="ChEBI" id="CHEBI:25629"/>
        <dbReference type="ChEBI" id="CHEBI:84201"/>
        <dbReference type="ChEBI" id="CHEBI:136330"/>
    </reaction>
    <physiologicalReaction direction="left-to-right" evidence="10">
        <dbReference type="Rhea" id="RHEA:52081"/>
    </physiologicalReaction>
</comment>
<proteinExistence type="inferred from homology"/>
<evidence type="ECO:0000256" key="4">
    <source>
        <dbReference type="ARBA" id="ARBA00022692"/>
    </source>
</evidence>
<comment type="catalytic activity">
    <reaction evidence="9">
        <text>9-hexadecanoyloxy-octadecanoate + H2O = 9-hydroxy-octadecanoate + hexadecanoate + H(+)</text>
        <dbReference type="Rhea" id="RHEA:52052"/>
        <dbReference type="ChEBI" id="CHEBI:7896"/>
        <dbReference type="ChEBI" id="CHEBI:15377"/>
        <dbReference type="ChEBI" id="CHEBI:15378"/>
        <dbReference type="ChEBI" id="CHEBI:83670"/>
        <dbReference type="ChEBI" id="CHEBI:136286"/>
    </reaction>
    <physiologicalReaction direction="left-to-right" evidence="9">
        <dbReference type="Rhea" id="RHEA:52053"/>
    </physiologicalReaction>
</comment>
<dbReference type="EMBL" id="KE670946">
    <property type="protein sequence ID" value="ERE80742.1"/>
    <property type="molecule type" value="Genomic_DNA"/>
</dbReference>
<evidence type="ECO:0000256" key="17">
    <source>
        <dbReference type="SAM" id="Phobius"/>
    </source>
</evidence>
<feature type="transmembrane region" description="Helical" evidence="17">
    <location>
        <begin position="208"/>
        <end position="231"/>
    </location>
</feature>
<dbReference type="PANTHER" id="PTHR10989:SF17">
    <property type="entry name" value="ANDROGEN-DEPENDENT TFPI-REGULATING PROTEIN"/>
    <property type="match status" value="1"/>
</dbReference>
<organism evidence="18 19">
    <name type="scientific">Cricetulus griseus</name>
    <name type="common">Chinese hamster</name>
    <name type="synonym">Cricetulus barabensis griseus</name>
    <dbReference type="NCBI Taxonomy" id="10029"/>
    <lineage>
        <taxon>Eukaryota</taxon>
        <taxon>Metazoa</taxon>
        <taxon>Chordata</taxon>
        <taxon>Craniata</taxon>
        <taxon>Vertebrata</taxon>
        <taxon>Euteleostomi</taxon>
        <taxon>Mammalia</taxon>
        <taxon>Eutheria</taxon>
        <taxon>Euarchontoglires</taxon>
        <taxon>Glires</taxon>
        <taxon>Rodentia</taxon>
        <taxon>Myomorpha</taxon>
        <taxon>Muroidea</taxon>
        <taxon>Cricetidae</taxon>
        <taxon>Cricetinae</taxon>
        <taxon>Cricetulus</taxon>
    </lineage>
</organism>
<feature type="transmembrane region" description="Helical" evidence="17">
    <location>
        <begin position="65"/>
        <end position="85"/>
    </location>
</feature>
<evidence type="ECO:0000256" key="2">
    <source>
        <dbReference type="ARBA" id="ARBA00004127"/>
    </source>
</evidence>
<comment type="similarity">
    <text evidence="3">Belongs to the AIG1 family.</text>
</comment>
<evidence type="ECO:0000256" key="11">
    <source>
        <dbReference type="ARBA" id="ARBA00048701"/>
    </source>
</evidence>
<reference evidence="19" key="1">
    <citation type="journal article" date="2013" name="Nat. Biotechnol.">
        <title>Chinese hamster genome sequenced from sorted chromosomes.</title>
        <authorList>
            <person name="Brinkrolf K."/>
            <person name="Rupp O."/>
            <person name="Laux H."/>
            <person name="Kollin F."/>
            <person name="Ernst W."/>
            <person name="Linke B."/>
            <person name="Kofler R."/>
            <person name="Romand S."/>
            <person name="Hesse F."/>
            <person name="Budach W.E."/>
            <person name="Galosy S."/>
            <person name="Muller D."/>
            <person name="Noll T."/>
            <person name="Wienberg J."/>
            <person name="Jostock T."/>
            <person name="Leonard M."/>
            <person name="Grillari J."/>
            <person name="Tauch A."/>
            <person name="Goesmann A."/>
            <person name="Helk B."/>
            <person name="Mott J.E."/>
            <person name="Puhler A."/>
            <person name="Borth N."/>
        </authorList>
    </citation>
    <scope>NUCLEOTIDE SEQUENCE [LARGE SCALE GENOMIC DNA]</scope>
    <source>
        <strain evidence="19">17A/GY</strain>
    </source>
</reference>
<evidence type="ECO:0000256" key="1">
    <source>
        <dbReference type="ARBA" id="ARBA00000923"/>
    </source>
</evidence>
<evidence type="ECO:0000313" key="18">
    <source>
        <dbReference type="EMBL" id="ERE80742.1"/>
    </source>
</evidence>
<accession>A0A061IG07</accession>
<comment type="catalytic activity">
    <reaction evidence="7">
        <text>12-hexadecanoyloxy-octadecanoate + H2O = 12-hydroxyoctadecanoate + hexadecanoate + H(+)</text>
        <dbReference type="Rhea" id="RHEA:52056"/>
        <dbReference type="ChEBI" id="CHEBI:7896"/>
        <dbReference type="ChEBI" id="CHEBI:15377"/>
        <dbReference type="ChEBI" id="CHEBI:15378"/>
        <dbReference type="ChEBI" id="CHEBI:83677"/>
        <dbReference type="ChEBI" id="CHEBI:84201"/>
    </reaction>
    <physiologicalReaction direction="left-to-right" evidence="7">
        <dbReference type="Rhea" id="RHEA:52057"/>
    </physiologicalReaction>
</comment>
<comment type="catalytic activity">
    <reaction evidence="16">
        <text>12-(9Z-hexadecenoyloxy)-octadecanoate + H2O = 12-hydroxyoctadecanoate + (9Z)-hexadecenoate + H(+)</text>
        <dbReference type="Rhea" id="RHEA:52072"/>
        <dbReference type="ChEBI" id="CHEBI:15377"/>
        <dbReference type="ChEBI" id="CHEBI:15378"/>
        <dbReference type="ChEBI" id="CHEBI:32372"/>
        <dbReference type="ChEBI" id="CHEBI:84201"/>
        <dbReference type="ChEBI" id="CHEBI:136312"/>
    </reaction>
    <physiologicalReaction direction="left-to-right" evidence="16">
        <dbReference type="Rhea" id="RHEA:52073"/>
    </physiologicalReaction>
</comment>
<evidence type="ECO:0000256" key="15">
    <source>
        <dbReference type="ARBA" id="ARBA00049322"/>
    </source>
</evidence>
<comment type="catalytic activity">
    <reaction evidence="14">
        <text>13-(9Z-octadecenoyloxy)-octadecanoate + H2O = 13-hydroxy-octadecanoate + (9Z)-octadecenoate + H(+)</text>
        <dbReference type="Rhea" id="RHEA:52064"/>
        <dbReference type="ChEBI" id="CHEBI:15377"/>
        <dbReference type="ChEBI" id="CHEBI:15378"/>
        <dbReference type="ChEBI" id="CHEBI:30823"/>
        <dbReference type="ChEBI" id="CHEBI:136303"/>
        <dbReference type="ChEBI" id="CHEBI:136304"/>
    </reaction>
    <physiologicalReaction direction="left-to-right" evidence="14">
        <dbReference type="Rhea" id="RHEA:52065"/>
    </physiologicalReaction>
</comment>
<protein>
    <submittedName>
        <fullName evidence="18">FAR-17a/AIG1-like protein containing protein</fullName>
    </submittedName>
</protein>
<feature type="transmembrane region" description="Helical" evidence="17">
    <location>
        <begin position="21"/>
        <end position="45"/>
    </location>
</feature>
<evidence type="ECO:0000256" key="9">
    <source>
        <dbReference type="ARBA" id="ARBA00047863"/>
    </source>
</evidence>
<evidence type="ECO:0000256" key="5">
    <source>
        <dbReference type="ARBA" id="ARBA00022989"/>
    </source>
</evidence>
<evidence type="ECO:0000256" key="16">
    <source>
        <dbReference type="ARBA" id="ARBA00049428"/>
    </source>
</evidence>
<keyword evidence="6 17" id="KW-0472">Membrane</keyword>
<dbReference type="GO" id="GO:0016020">
    <property type="term" value="C:membrane"/>
    <property type="evidence" value="ECO:0007669"/>
    <property type="project" value="InterPro"/>
</dbReference>
<comment type="subcellular location">
    <subcellularLocation>
        <location evidence="2">Endomembrane system</location>
        <topology evidence="2">Multi-pass membrane protein</topology>
    </subcellularLocation>
</comment>
<feature type="transmembrane region" description="Helical" evidence="17">
    <location>
        <begin position="146"/>
        <end position="165"/>
    </location>
</feature>
<sequence>MSTLRTQAKQRARSLLPFTEAMTKTTTCIYHFLVWNWYIFLNYYIPLIGKDEEKLKEFHDGGRSKYLTLLNLLLQAVFFGVACLDDVLKRIIGRKDITIITSIRDLLFTTLVFPISAFIFLVFWTLFHYDRSLIYPKGLDDFFPAWLNHAMHTYILLFALVETILRPHHYPSKKLGLTLLGACNLAYITRVLWRYFQTGNWVYPVFASLNPLGIVIFFSVTYILSAIIYLLGEKINHWKWEDHTARCLCSQSSVGPMNARRKKALCKCQSEAIDEEEVTTHCFPRAMEEET</sequence>
<evidence type="ECO:0000256" key="14">
    <source>
        <dbReference type="ARBA" id="ARBA00049296"/>
    </source>
</evidence>
<comment type="catalytic activity">
    <reaction evidence="12">
        <text>9-(9Z-octadecenoyloxy)-octadecanoate + H2O = 9-hydroxy-octadecanoate + (9Z)-octadecenoate + H(+)</text>
        <dbReference type="Rhea" id="RHEA:52048"/>
        <dbReference type="ChEBI" id="CHEBI:15377"/>
        <dbReference type="ChEBI" id="CHEBI:15378"/>
        <dbReference type="ChEBI" id="CHEBI:30823"/>
        <dbReference type="ChEBI" id="CHEBI:136282"/>
        <dbReference type="ChEBI" id="CHEBI:136286"/>
    </reaction>
    <physiologicalReaction direction="left-to-right" evidence="12">
        <dbReference type="Rhea" id="RHEA:52049"/>
    </physiologicalReaction>
</comment>
<keyword evidence="4 17" id="KW-0812">Transmembrane</keyword>
<evidence type="ECO:0000256" key="10">
    <source>
        <dbReference type="ARBA" id="ARBA00048680"/>
    </source>
</evidence>
<comment type="catalytic activity">
    <reaction evidence="8">
        <text>13-octadecanoyloxy-octadecanoate + H2O = 13-hydroxy-octadecanoate + octadecanoate + H(+)</text>
        <dbReference type="Rhea" id="RHEA:52084"/>
        <dbReference type="ChEBI" id="CHEBI:15377"/>
        <dbReference type="ChEBI" id="CHEBI:15378"/>
        <dbReference type="ChEBI" id="CHEBI:25629"/>
        <dbReference type="ChEBI" id="CHEBI:136304"/>
        <dbReference type="ChEBI" id="CHEBI:136335"/>
    </reaction>
    <physiologicalReaction direction="left-to-right" evidence="8">
        <dbReference type="Rhea" id="RHEA:52085"/>
    </physiologicalReaction>
</comment>
<name>A0A061IG07_CRIGR</name>
<evidence type="ECO:0000256" key="8">
    <source>
        <dbReference type="ARBA" id="ARBA00047427"/>
    </source>
</evidence>
<feature type="transmembrane region" description="Helical" evidence="17">
    <location>
        <begin position="177"/>
        <end position="196"/>
    </location>
</feature>
<comment type="catalytic activity">
    <reaction evidence="11">
        <text>12-(9Z-octadecenoyloxy)-octadecanoate + H2O = 12-hydroxyoctadecanoate + (9Z)-octadecenoate + H(+)</text>
        <dbReference type="Rhea" id="RHEA:52060"/>
        <dbReference type="ChEBI" id="CHEBI:15377"/>
        <dbReference type="ChEBI" id="CHEBI:15378"/>
        <dbReference type="ChEBI" id="CHEBI:30823"/>
        <dbReference type="ChEBI" id="CHEBI:84201"/>
        <dbReference type="ChEBI" id="CHEBI:136302"/>
    </reaction>
    <physiologicalReaction direction="left-to-right" evidence="11">
        <dbReference type="Rhea" id="RHEA:52061"/>
    </physiologicalReaction>
</comment>
<dbReference type="Proteomes" id="UP000030759">
    <property type="component" value="Unassembled WGS sequence"/>
</dbReference>
<comment type="catalytic activity">
    <reaction evidence="1">
        <text>9-(9Z-hexadecenoyloxy)-octadecanoate + H2O = (9Z)-hexadecenoate + 9-hydroxy-octadecanoate + H(+)</text>
        <dbReference type="Rhea" id="RHEA:52068"/>
        <dbReference type="ChEBI" id="CHEBI:15377"/>
        <dbReference type="ChEBI" id="CHEBI:15378"/>
        <dbReference type="ChEBI" id="CHEBI:32372"/>
        <dbReference type="ChEBI" id="CHEBI:136286"/>
        <dbReference type="ChEBI" id="CHEBI:136309"/>
    </reaction>
    <physiologicalReaction direction="left-to-right" evidence="1">
        <dbReference type="Rhea" id="RHEA:52069"/>
    </physiologicalReaction>
</comment>
<evidence type="ECO:0000256" key="6">
    <source>
        <dbReference type="ARBA" id="ARBA00023136"/>
    </source>
</evidence>
<comment type="catalytic activity">
    <reaction evidence="13">
        <text>9-octadecanoyloxy-octadecanoate + H2O = 9-hydroxy-octadecanoate + octadecanoate + H(+)</text>
        <dbReference type="Rhea" id="RHEA:52096"/>
        <dbReference type="ChEBI" id="CHEBI:15377"/>
        <dbReference type="ChEBI" id="CHEBI:15378"/>
        <dbReference type="ChEBI" id="CHEBI:25629"/>
        <dbReference type="ChEBI" id="CHEBI:136286"/>
        <dbReference type="ChEBI" id="CHEBI:136373"/>
    </reaction>
    <physiologicalReaction direction="left-to-right" evidence="13">
        <dbReference type="Rhea" id="RHEA:52097"/>
    </physiologicalReaction>
</comment>
<dbReference type="Pfam" id="PF04750">
    <property type="entry name" value="Far-17a_AIG1"/>
    <property type="match status" value="1"/>
</dbReference>
<keyword evidence="5 17" id="KW-1133">Transmembrane helix</keyword>
<feature type="transmembrane region" description="Helical" evidence="17">
    <location>
        <begin position="106"/>
        <end position="126"/>
    </location>
</feature>
<dbReference type="AlphaFoldDB" id="A0A061IG07"/>
<dbReference type="PANTHER" id="PTHR10989">
    <property type="entry name" value="ANDROGEN-INDUCED PROTEIN 1-RELATED"/>
    <property type="match status" value="1"/>
</dbReference>
<evidence type="ECO:0000256" key="7">
    <source>
        <dbReference type="ARBA" id="ARBA00047368"/>
    </source>
</evidence>
<evidence type="ECO:0000256" key="13">
    <source>
        <dbReference type="ARBA" id="ARBA00049221"/>
    </source>
</evidence>
<evidence type="ECO:0000256" key="3">
    <source>
        <dbReference type="ARBA" id="ARBA00009300"/>
    </source>
</evidence>
<dbReference type="InterPro" id="IPR006838">
    <property type="entry name" value="ADTRP_AIG1"/>
</dbReference>
<gene>
    <name evidence="18" type="ORF">H671_3g8638</name>
</gene>
<comment type="catalytic activity">
    <reaction evidence="15">
        <text>13-(9Z-hexadecenoyloxy)-octadecanoate + H2O = 13-hydroxy-octadecanoate + (9Z)-hexadecenoate + H(+)</text>
        <dbReference type="Rhea" id="RHEA:52076"/>
        <dbReference type="ChEBI" id="CHEBI:15377"/>
        <dbReference type="ChEBI" id="CHEBI:15378"/>
        <dbReference type="ChEBI" id="CHEBI:32372"/>
        <dbReference type="ChEBI" id="CHEBI:136304"/>
        <dbReference type="ChEBI" id="CHEBI:136315"/>
    </reaction>
    <physiologicalReaction direction="left-to-right" evidence="15">
        <dbReference type="Rhea" id="RHEA:52077"/>
    </physiologicalReaction>
</comment>
<evidence type="ECO:0000256" key="12">
    <source>
        <dbReference type="ARBA" id="ARBA00048800"/>
    </source>
</evidence>